<sequence length="299" mass="35530">MMDAILNSNQKFIPSKKISKLDHQKFKVIKTEVKISKINKLIMHKRKKTMKNKLKLAREKESQKQHRKYLKKQLILQMKTFSNSFPLKYIKTKLKIKSNSIILIITKLNQKIKEVQKKHSIQIRVINFKKRKLRLQLNKCQAIVIQQTKAYHKAFKQPVRKLKKNVFHSCKVKHYDCLIKQQKANNLSVQLTNSFIQNIKSSFLQKSNMKNTDLKIMNKNNKIEVIKLEQLQKDNGSKRYLMLSIKVNLTIIILKNKKVIQLIYLRIKIFISASCYNQVKKEIYLLDMKNQTQLNIKIN</sequence>
<evidence type="ECO:0000313" key="2">
    <source>
        <dbReference type="Proteomes" id="UP000009168"/>
    </source>
</evidence>
<proteinExistence type="predicted"/>
<keyword evidence="2" id="KW-1185">Reference proteome</keyword>
<dbReference type="InParanoid" id="W7XK69"/>
<dbReference type="GeneID" id="24441793"/>
<dbReference type="KEGG" id="tet:TTHERM_001140389"/>
<evidence type="ECO:0000313" key="1">
    <source>
        <dbReference type="EMBL" id="EWS76271.1"/>
    </source>
</evidence>
<dbReference type="Proteomes" id="UP000009168">
    <property type="component" value="Unassembled WGS sequence"/>
</dbReference>
<dbReference type="AlphaFoldDB" id="W7XK69"/>
<protein>
    <submittedName>
        <fullName evidence="1">Uncharacterized protein</fullName>
    </submittedName>
</protein>
<dbReference type="RefSeq" id="XP_012651200.1">
    <property type="nucleotide sequence ID" value="XM_012795746.1"/>
</dbReference>
<accession>W7XK69</accession>
<gene>
    <name evidence="1" type="ORF">TTHERM_001140389</name>
</gene>
<organism evidence="1 2">
    <name type="scientific">Tetrahymena thermophila (strain SB210)</name>
    <dbReference type="NCBI Taxonomy" id="312017"/>
    <lineage>
        <taxon>Eukaryota</taxon>
        <taxon>Sar</taxon>
        <taxon>Alveolata</taxon>
        <taxon>Ciliophora</taxon>
        <taxon>Intramacronucleata</taxon>
        <taxon>Oligohymenophorea</taxon>
        <taxon>Hymenostomatida</taxon>
        <taxon>Tetrahymenina</taxon>
        <taxon>Tetrahymenidae</taxon>
        <taxon>Tetrahymena</taxon>
    </lineage>
</organism>
<dbReference type="EMBL" id="GG662842">
    <property type="protein sequence ID" value="EWS76271.1"/>
    <property type="molecule type" value="Genomic_DNA"/>
</dbReference>
<name>W7XK69_TETTS</name>
<reference evidence="2" key="1">
    <citation type="journal article" date="2006" name="PLoS Biol.">
        <title>Macronuclear genome sequence of the ciliate Tetrahymena thermophila, a model eukaryote.</title>
        <authorList>
            <person name="Eisen J.A."/>
            <person name="Coyne R.S."/>
            <person name="Wu M."/>
            <person name="Wu D."/>
            <person name="Thiagarajan M."/>
            <person name="Wortman J.R."/>
            <person name="Badger J.H."/>
            <person name="Ren Q."/>
            <person name="Amedeo P."/>
            <person name="Jones K.M."/>
            <person name="Tallon L.J."/>
            <person name="Delcher A.L."/>
            <person name="Salzberg S.L."/>
            <person name="Silva J.C."/>
            <person name="Haas B.J."/>
            <person name="Majoros W.H."/>
            <person name="Farzad M."/>
            <person name="Carlton J.M."/>
            <person name="Smith R.K. Jr."/>
            <person name="Garg J."/>
            <person name="Pearlman R.E."/>
            <person name="Karrer K.M."/>
            <person name="Sun L."/>
            <person name="Manning G."/>
            <person name="Elde N.C."/>
            <person name="Turkewitz A.P."/>
            <person name="Asai D.J."/>
            <person name="Wilkes D.E."/>
            <person name="Wang Y."/>
            <person name="Cai H."/>
            <person name="Collins K."/>
            <person name="Stewart B.A."/>
            <person name="Lee S.R."/>
            <person name="Wilamowska K."/>
            <person name="Weinberg Z."/>
            <person name="Ruzzo W.L."/>
            <person name="Wloga D."/>
            <person name="Gaertig J."/>
            <person name="Frankel J."/>
            <person name="Tsao C.-C."/>
            <person name="Gorovsky M.A."/>
            <person name="Keeling P.J."/>
            <person name="Waller R.F."/>
            <person name="Patron N.J."/>
            <person name="Cherry J.M."/>
            <person name="Stover N.A."/>
            <person name="Krieger C.J."/>
            <person name="del Toro C."/>
            <person name="Ryder H.F."/>
            <person name="Williamson S.C."/>
            <person name="Barbeau R.A."/>
            <person name="Hamilton E.P."/>
            <person name="Orias E."/>
        </authorList>
    </citation>
    <scope>NUCLEOTIDE SEQUENCE [LARGE SCALE GENOMIC DNA]</scope>
    <source>
        <strain evidence="2">SB210</strain>
    </source>
</reference>